<organism evidence="3 4">
    <name type="scientific">Candidatus Kuenenbacteria bacterium RIFCSPHIGHO2_02_FULL_39_13</name>
    <dbReference type="NCBI Taxonomy" id="1798561"/>
    <lineage>
        <taxon>Bacteria</taxon>
        <taxon>Candidatus Kueneniibacteriota</taxon>
    </lineage>
</organism>
<accession>A0A1F6FP84</accession>
<dbReference type="Pfam" id="PF13632">
    <property type="entry name" value="Glyco_trans_2_3"/>
    <property type="match status" value="1"/>
</dbReference>
<evidence type="ECO:0000256" key="1">
    <source>
        <dbReference type="SAM" id="Phobius"/>
    </source>
</evidence>
<name>A0A1F6FP84_9BACT</name>
<feature type="domain" description="Glycosyltransferase 2-like" evidence="2">
    <location>
        <begin position="197"/>
        <end position="396"/>
    </location>
</feature>
<feature type="transmembrane region" description="Helical" evidence="1">
    <location>
        <begin position="371"/>
        <end position="394"/>
    </location>
</feature>
<feature type="transmembrane region" description="Helical" evidence="1">
    <location>
        <begin position="451"/>
        <end position="474"/>
    </location>
</feature>
<feature type="transmembrane region" description="Helical" evidence="1">
    <location>
        <begin position="12"/>
        <end position="31"/>
    </location>
</feature>
<feature type="transmembrane region" description="Helical" evidence="1">
    <location>
        <begin position="419"/>
        <end position="439"/>
    </location>
</feature>
<dbReference type="SUPFAM" id="SSF53448">
    <property type="entry name" value="Nucleotide-diphospho-sugar transferases"/>
    <property type="match status" value="1"/>
</dbReference>
<evidence type="ECO:0000313" key="3">
    <source>
        <dbReference type="EMBL" id="OGG87667.1"/>
    </source>
</evidence>
<sequence>MTYRIKYRLLEMLPAALVWLTFVLIIVLSFAAPIAAIYMVIAFDFLWLVRIVYYIFYLFHTWRHYRQTIKIDWRTKAEQLPGHDGIYHLVILPTYKEPKEVIYGTTAGIAQSAYDLKKIMVVWTREERGGGVEEYQRWARDLIQKYGHKFARLEFYVHPPCPQDELAGKGSNAKWAAKKIQREIIDVLRLDYSRVVVSLFDSDTVPHPSYFANLTYTYLKQPDPVKVAYQPIAFYLNNIWDAPTFSRVVSSSTTFWLMGELGRPERLATCFSHSMSFAALAAVDFWDTRSAVEDAKIFFQCLYHYGGDYKTVPIYAPVSMDTVLGGTIIETIKYQYKQMRRWAYTVEHIPYQVVNWIKHPEISAWKKLRFLFMWIEGGWSWATAPIIITILGWLPLRVATRMEIGAVLVQQAPFILERLMNFSMIGIIVAGIISTSTMPRKPKTKKGAWRWLMVMAQWALVPVTMVVFGSIPAIEAQTRLALGKYLGFDVTKKVRK</sequence>
<evidence type="ECO:0000313" key="4">
    <source>
        <dbReference type="Proteomes" id="UP000179136"/>
    </source>
</evidence>
<dbReference type="PANTHER" id="PTHR36851:SF1">
    <property type="entry name" value="GLYCO_TRANS_2-LIKE DOMAIN-CONTAINING PROTEIN"/>
    <property type="match status" value="1"/>
</dbReference>
<reference evidence="3 4" key="1">
    <citation type="journal article" date="2016" name="Nat. Commun.">
        <title>Thousands of microbial genomes shed light on interconnected biogeochemical processes in an aquifer system.</title>
        <authorList>
            <person name="Anantharaman K."/>
            <person name="Brown C.T."/>
            <person name="Hug L.A."/>
            <person name="Sharon I."/>
            <person name="Castelle C.J."/>
            <person name="Probst A.J."/>
            <person name="Thomas B.C."/>
            <person name="Singh A."/>
            <person name="Wilkins M.J."/>
            <person name="Karaoz U."/>
            <person name="Brodie E.L."/>
            <person name="Williams K.H."/>
            <person name="Hubbard S.S."/>
            <person name="Banfield J.F."/>
        </authorList>
    </citation>
    <scope>NUCLEOTIDE SEQUENCE [LARGE SCALE GENOMIC DNA]</scope>
</reference>
<dbReference type="Gene3D" id="3.90.550.10">
    <property type="entry name" value="Spore Coat Polysaccharide Biosynthesis Protein SpsA, Chain A"/>
    <property type="match status" value="1"/>
</dbReference>
<dbReference type="EMBL" id="MFMW01000002">
    <property type="protein sequence ID" value="OGG87667.1"/>
    <property type="molecule type" value="Genomic_DNA"/>
</dbReference>
<feature type="transmembrane region" description="Helical" evidence="1">
    <location>
        <begin position="37"/>
        <end position="59"/>
    </location>
</feature>
<gene>
    <name evidence="3" type="ORF">A3B87_02955</name>
</gene>
<keyword evidence="1" id="KW-1133">Transmembrane helix</keyword>
<keyword evidence="1" id="KW-0472">Membrane</keyword>
<evidence type="ECO:0000259" key="2">
    <source>
        <dbReference type="Pfam" id="PF13632"/>
    </source>
</evidence>
<dbReference type="Proteomes" id="UP000179136">
    <property type="component" value="Unassembled WGS sequence"/>
</dbReference>
<comment type="caution">
    <text evidence="3">The sequence shown here is derived from an EMBL/GenBank/DDBJ whole genome shotgun (WGS) entry which is preliminary data.</text>
</comment>
<dbReference type="InterPro" id="IPR029044">
    <property type="entry name" value="Nucleotide-diphossugar_trans"/>
</dbReference>
<dbReference type="AlphaFoldDB" id="A0A1F6FP84"/>
<dbReference type="PANTHER" id="PTHR36851">
    <property type="entry name" value="UNNAMED PRODUCT"/>
    <property type="match status" value="1"/>
</dbReference>
<keyword evidence="1" id="KW-0812">Transmembrane</keyword>
<dbReference type="STRING" id="1798561.A3B87_02955"/>
<protein>
    <recommendedName>
        <fullName evidence="2">Glycosyltransferase 2-like domain-containing protein</fullName>
    </recommendedName>
</protein>
<proteinExistence type="predicted"/>
<dbReference type="InterPro" id="IPR001173">
    <property type="entry name" value="Glyco_trans_2-like"/>
</dbReference>